<name>A0A644YGB9_9ZZZZ</name>
<reference evidence="2" key="1">
    <citation type="submission" date="2019-08" db="EMBL/GenBank/DDBJ databases">
        <authorList>
            <person name="Kucharzyk K."/>
            <person name="Murdoch R.W."/>
            <person name="Higgins S."/>
            <person name="Loffler F."/>
        </authorList>
    </citation>
    <scope>NUCLEOTIDE SEQUENCE</scope>
</reference>
<accession>A0A644YGB9</accession>
<protein>
    <submittedName>
        <fullName evidence="2">Uncharacterized protein</fullName>
    </submittedName>
</protein>
<dbReference type="EMBL" id="VSSQ01004427">
    <property type="protein sequence ID" value="MPM25154.1"/>
    <property type="molecule type" value="Genomic_DNA"/>
</dbReference>
<gene>
    <name evidence="2" type="ORF">SDC9_71644</name>
</gene>
<evidence type="ECO:0000313" key="2">
    <source>
        <dbReference type="EMBL" id="MPM25154.1"/>
    </source>
</evidence>
<feature type="region of interest" description="Disordered" evidence="1">
    <location>
        <begin position="202"/>
        <end position="225"/>
    </location>
</feature>
<sequence>MTGVAEVEGRLVARAQQVVRLLLPQGDRAADVGADLRVAQDARHLPVLAGGRDVDRRRIHPDDDDRRLGLLLLVLDAVVVLEVLRLRVDQLADLDVGGLDRLPADVVHQTDRLLRGRLGEDGPLDRLGPLAAGRPRTHVGEGHHERQGEQAQCAAEAAHHEPAAGDAGVTDPVTQHHHRVGTGLLVRVRNVPLLDDLLVAHDVAGPGDGPDTDEEDRQAHRGPEDHVVQVGVERTDLDLDAERDREVRHHGGQGGQCRDREGDHDAALRVLVRVRVRGDPAGDVRLEARIVDRSLELVGRVVVHLERAPFEVIQVASRTRPPMPTTQAHRPSVTGPMLPRDRPPPLEPAPPFTLFR</sequence>
<feature type="compositionally biased region" description="Pro residues" evidence="1">
    <location>
        <begin position="345"/>
        <end position="356"/>
    </location>
</feature>
<evidence type="ECO:0000256" key="1">
    <source>
        <dbReference type="SAM" id="MobiDB-lite"/>
    </source>
</evidence>
<organism evidence="2">
    <name type="scientific">bioreactor metagenome</name>
    <dbReference type="NCBI Taxonomy" id="1076179"/>
    <lineage>
        <taxon>unclassified sequences</taxon>
        <taxon>metagenomes</taxon>
        <taxon>ecological metagenomes</taxon>
    </lineage>
</organism>
<feature type="region of interest" description="Disordered" evidence="1">
    <location>
        <begin position="320"/>
        <end position="356"/>
    </location>
</feature>
<feature type="compositionally biased region" description="Basic and acidic residues" evidence="1">
    <location>
        <begin position="138"/>
        <end position="148"/>
    </location>
</feature>
<comment type="caution">
    <text evidence="2">The sequence shown here is derived from an EMBL/GenBank/DDBJ whole genome shotgun (WGS) entry which is preliminary data.</text>
</comment>
<dbReference type="AlphaFoldDB" id="A0A644YGB9"/>
<feature type="region of interest" description="Disordered" evidence="1">
    <location>
        <begin position="117"/>
        <end position="175"/>
    </location>
</feature>
<proteinExistence type="predicted"/>